<evidence type="ECO:0000256" key="1">
    <source>
        <dbReference type="ARBA" id="ARBA00011046"/>
    </source>
</evidence>
<proteinExistence type="inferred from homology"/>
<keyword evidence="2" id="KW-0805">Transcription regulation</keyword>
<comment type="caution">
    <text evidence="5">The sequence shown here is derived from an EMBL/GenBank/DDBJ whole genome shotgun (WGS) entry which is preliminary data.</text>
</comment>
<dbReference type="RefSeq" id="WP_303908210.1">
    <property type="nucleotide sequence ID" value="NZ_DYXC01000146.1"/>
</dbReference>
<reference evidence="5" key="2">
    <citation type="submission" date="2021-09" db="EMBL/GenBank/DDBJ databases">
        <authorList>
            <person name="Gilroy R."/>
        </authorList>
    </citation>
    <scope>NUCLEOTIDE SEQUENCE</scope>
    <source>
        <strain evidence="5">ChiHjej13B12-14962</strain>
    </source>
</reference>
<gene>
    <name evidence="5" type="ORF">K8V32_12915</name>
</gene>
<dbReference type="Pfam" id="PF03965">
    <property type="entry name" value="Penicillinase_R"/>
    <property type="match status" value="1"/>
</dbReference>
<keyword evidence="4" id="KW-0804">Transcription</keyword>
<sequence length="125" mass="13734">MTKIEGISLGELEQAIMDLLWDAAEPMTANQVRELLAQRHESGPAITTVLTVLGRLHKKGFVVKDDARRPHEFSAATSREEHTVQLLNNVLGSAVDKHAVLARFIGGINPSDAQKVQQLLSSRDQ</sequence>
<dbReference type="InterPro" id="IPR005650">
    <property type="entry name" value="BlaI_family"/>
</dbReference>
<dbReference type="SUPFAM" id="SSF46785">
    <property type="entry name" value="Winged helix' DNA-binding domain"/>
    <property type="match status" value="1"/>
</dbReference>
<dbReference type="InterPro" id="IPR036390">
    <property type="entry name" value="WH_DNA-bd_sf"/>
</dbReference>
<dbReference type="InterPro" id="IPR036388">
    <property type="entry name" value="WH-like_DNA-bd_sf"/>
</dbReference>
<dbReference type="GO" id="GO:0003677">
    <property type="term" value="F:DNA binding"/>
    <property type="evidence" value="ECO:0007669"/>
    <property type="project" value="UniProtKB-KW"/>
</dbReference>
<dbReference type="Gene3D" id="1.10.10.10">
    <property type="entry name" value="Winged helix-like DNA-binding domain superfamily/Winged helix DNA-binding domain"/>
    <property type="match status" value="1"/>
</dbReference>
<dbReference type="EMBL" id="DYXC01000146">
    <property type="protein sequence ID" value="HJF15672.1"/>
    <property type="molecule type" value="Genomic_DNA"/>
</dbReference>
<keyword evidence="3" id="KW-0238">DNA-binding</keyword>
<name>A0A921FQL4_9MICC</name>
<organism evidence="5 6">
    <name type="scientific">Enteractinococcus helveticum</name>
    <dbReference type="NCBI Taxonomy" id="1837282"/>
    <lineage>
        <taxon>Bacteria</taxon>
        <taxon>Bacillati</taxon>
        <taxon>Actinomycetota</taxon>
        <taxon>Actinomycetes</taxon>
        <taxon>Micrococcales</taxon>
        <taxon>Micrococcaceae</taxon>
    </lineage>
</organism>
<accession>A0A921FQL4</accession>
<evidence type="ECO:0000256" key="2">
    <source>
        <dbReference type="ARBA" id="ARBA00023015"/>
    </source>
</evidence>
<dbReference type="AlphaFoldDB" id="A0A921FQL4"/>
<reference evidence="5" key="1">
    <citation type="journal article" date="2021" name="PeerJ">
        <title>Extensive microbial diversity within the chicken gut microbiome revealed by metagenomics and culture.</title>
        <authorList>
            <person name="Gilroy R."/>
            <person name="Ravi A."/>
            <person name="Getino M."/>
            <person name="Pursley I."/>
            <person name="Horton D.L."/>
            <person name="Alikhan N.F."/>
            <person name="Baker D."/>
            <person name="Gharbi K."/>
            <person name="Hall N."/>
            <person name="Watson M."/>
            <person name="Adriaenssens E.M."/>
            <person name="Foster-Nyarko E."/>
            <person name="Jarju S."/>
            <person name="Secka A."/>
            <person name="Antonio M."/>
            <person name="Oren A."/>
            <person name="Chaudhuri R.R."/>
            <person name="La Ragione R."/>
            <person name="Hildebrand F."/>
            <person name="Pallen M.J."/>
        </authorList>
    </citation>
    <scope>NUCLEOTIDE SEQUENCE</scope>
    <source>
        <strain evidence="5">ChiHjej13B12-14962</strain>
    </source>
</reference>
<evidence type="ECO:0000313" key="6">
    <source>
        <dbReference type="Proteomes" id="UP000703315"/>
    </source>
</evidence>
<comment type="similarity">
    <text evidence="1">Belongs to the BlaI transcriptional regulatory family.</text>
</comment>
<protein>
    <submittedName>
        <fullName evidence="5">BlaI/MecI/CopY family transcriptional regulator</fullName>
    </submittedName>
</protein>
<dbReference type="Proteomes" id="UP000703315">
    <property type="component" value="Unassembled WGS sequence"/>
</dbReference>
<evidence type="ECO:0000256" key="4">
    <source>
        <dbReference type="ARBA" id="ARBA00023163"/>
    </source>
</evidence>
<dbReference type="GO" id="GO:0045892">
    <property type="term" value="P:negative regulation of DNA-templated transcription"/>
    <property type="evidence" value="ECO:0007669"/>
    <property type="project" value="InterPro"/>
</dbReference>
<evidence type="ECO:0000313" key="5">
    <source>
        <dbReference type="EMBL" id="HJF15672.1"/>
    </source>
</evidence>
<evidence type="ECO:0000256" key="3">
    <source>
        <dbReference type="ARBA" id="ARBA00023125"/>
    </source>
</evidence>